<feature type="non-terminal residue" evidence="2">
    <location>
        <position position="1"/>
    </location>
</feature>
<dbReference type="AlphaFoldDB" id="A0AA36DIR6"/>
<reference evidence="2" key="1">
    <citation type="submission" date="2023-06" db="EMBL/GenBank/DDBJ databases">
        <authorList>
            <person name="Delattre M."/>
        </authorList>
    </citation>
    <scope>NUCLEOTIDE SEQUENCE</scope>
    <source>
        <strain evidence="2">AF72</strain>
    </source>
</reference>
<feature type="compositionally biased region" description="Basic and acidic residues" evidence="1">
    <location>
        <begin position="609"/>
        <end position="618"/>
    </location>
</feature>
<comment type="caution">
    <text evidence="2">The sequence shown here is derived from an EMBL/GenBank/DDBJ whole genome shotgun (WGS) entry which is preliminary data.</text>
</comment>
<organism evidence="2 3">
    <name type="scientific">Mesorhabditis spiculigera</name>
    <dbReference type="NCBI Taxonomy" id="96644"/>
    <lineage>
        <taxon>Eukaryota</taxon>
        <taxon>Metazoa</taxon>
        <taxon>Ecdysozoa</taxon>
        <taxon>Nematoda</taxon>
        <taxon>Chromadorea</taxon>
        <taxon>Rhabditida</taxon>
        <taxon>Rhabditina</taxon>
        <taxon>Rhabditomorpha</taxon>
        <taxon>Rhabditoidea</taxon>
        <taxon>Rhabditidae</taxon>
        <taxon>Mesorhabditinae</taxon>
        <taxon>Mesorhabditis</taxon>
    </lineage>
</organism>
<feature type="compositionally biased region" description="Basic and acidic residues" evidence="1">
    <location>
        <begin position="337"/>
        <end position="361"/>
    </location>
</feature>
<feature type="region of interest" description="Disordered" evidence="1">
    <location>
        <begin position="608"/>
        <end position="641"/>
    </location>
</feature>
<sequence length="677" mass="77599">MFIATKLGNFILTPNAIRHGRLAPDFDLLIRCRVFRWEVAEYEVLSLPDDIALYRKNGDKFSTYKAVVEVLEVNVDGVLLEHSVLGQLHESSFKRQVNPGDQVVIEVGSPKGESGWKMRAFIEQISSRRRRPRGGRKNRPRPRSRSPSGPPMEYLHGFVINSSKELIFIAFQDGVVGVWSAANERSKPEPMTADDFVFCEIQAPARFVKFVDWGGRAVATYTNRYMPVIYDRYGESLRFLKSVSDEELLDMEFVLGVSRITFPQPAPELGGWVVRFLVDRQQVVREPQPRPLSRNHRQDDRLPANQPYYEPRDYRPTSRNSFDDEFGNGPVLVRTPPPERDPNYREPEYVAEIHSRRDDSFRSYQPGPFTQHARPQWEKYSTAKQRQSPALDESLSGQNSGYFDQSFTQAPRRRYPASDVPVTGVCIKAWGGYRIVWLRDGRLALLDTKKKPAELGSFITGLIERLGKPMYDKRMRYDWQVNGFWPCEEAYDVEPLTDGQWARFVCPKARVLEYRPFEDKRVVVLDDVFFGEFLDRDDVLEKLEPAPDDEIEVTIRAEITSETTIDWVVESQEAEPRGNDKPLELAEKMPEIVQSNVAALPIPDVVPGAKHDLRRDSESDYGMSSNSSQSGEAMPEMTHRELMVAMLNNSRVKEAIQRRQPEALEKAQALLGSNTDQ</sequence>
<dbReference type="Proteomes" id="UP001177023">
    <property type="component" value="Unassembled WGS sequence"/>
</dbReference>
<evidence type="ECO:0000313" key="3">
    <source>
        <dbReference type="Proteomes" id="UP001177023"/>
    </source>
</evidence>
<keyword evidence="3" id="KW-1185">Reference proteome</keyword>
<feature type="region of interest" description="Disordered" evidence="1">
    <location>
        <begin position="128"/>
        <end position="150"/>
    </location>
</feature>
<protein>
    <submittedName>
        <fullName evidence="2">Uncharacterized protein</fullName>
    </submittedName>
</protein>
<proteinExistence type="predicted"/>
<feature type="compositionally biased region" description="Basic residues" evidence="1">
    <location>
        <begin position="128"/>
        <end position="144"/>
    </location>
</feature>
<feature type="region of interest" description="Disordered" evidence="1">
    <location>
        <begin position="287"/>
        <end position="400"/>
    </location>
</feature>
<gene>
    <name evidence="2" type="ORF">MSPICULIGERA_LOCUS25852</name>
</gene>
<accession>A0AA36DIR6</accession>
<evidence type="ECO:0000256" key="1">
    <source>
        <dbReference type="SAM" id="MobiDB-lite"/>
    </source>
</evidence>
<dbReference type="EMBL" id="CATQJA010002710">
    <property type="protein sequence ID" value="CAJ0587899.1"/>
    <property type="molecule type" value="Genomic_DNA"/>
</dbReference>
<feature type="compositionally biased region" description="Polar residues" evidence="1">
    <location>
        <begin position="622"/>
        <end position="631"/>
    </location>
</feature>
<name>A0AA36DIR6_9BILA</name>
<evidence type="ECO:0000313" key="2">
    <source>
        <dbReference type="EMBL" id="CAJ0587899.1"/>
    </source>
</evidence>